<feature type="region of interest" description="Disordered" evidence="1">
    <location>
        <begin position="1"/>
        <end position="20"/>
    </location>
</feature>
<sequence length="70" mass="7685">MSQPFPPRDGGPHLVDHHSRQPAWKRIQRSPFFWIGAVLIGVAMVVYVMTSNLAVTPDGQAQRPVPAVAP</sequence>
<proteinExistence type="predicted"/>
<keyword evidence="2" id="KW-1133">Transmembrane helix</keyword>
<reference evidence="3 4" key="1">
    <citation type="submission" date="2016-06" db="EMBL/GenBank/DDBJ databases">
        <title>Three novel species with peptidoglycan cell walls form the new genus Lacunisphaera gen. nov. in the family Opitutaceae of the verrucomicrobial subdivision 4.</title>
        <authorList>
            <person name="Rast P."/>
            <person name="Gloeckner I."/>
            <person name="Jogler M."/>
            <person name="Boedeker C."/>
            <person name="Jeske O."/>
            <person name="Wiegand S."/>
            <person name="Reinhardt R."/>
            <person name="Schumann P."/>
            <person name="Rohde M."/>
            <person name="Spring S."/>
            <person name="Gloeckner F.O."/>
            <person name="Jogler C."/>
        </authorList>
    </citation>
    <scope>NUCLEOTIDE SEQUENCE [LARGE SCALE GENOMIC DNA]</scope>
    <source>
        <strain evidence="3 4">IG16b</strain>
    </source>
</reference>
<evidence type="ECO:0000313" key="3">
    <source>
        <dbReference type="EMBL" id="AOS45316.1"/>
    </source>
</evidence>
<dbReference type="AlphaFoldDB" id="A0A1D8AWQ9"/>
<dbReference type="STRING" id="1838286.Verru16b_02396"/>
<dbReference type="EMBL" id="CP016094">
    <property type="protein sequence ID" value="AOS45316.1"/>
    <property type="molecule type" value="Genomic_DNA"/>
</dbReference>
<evidence type="ECO:0000256" key="1">
    <source>
        <dbReference type="SAM" id="MobiDB-lite"/>
    </source>
</evidence>
<dbReference type="OrthoDB" id="123358at2"/>
<name>A0A1D8AWQ9_9BACT</name>
<dbReference type="KEGG" id="obg:Verru16b_02396"/>
<dbReference type="Proteomes" id="UP000095228">
    <property type="component" value="Chromosome"/>
</dbReference>
<organism evidence="3 4">
    <name type="scientific">Lacunisphaera limnophila</name>
    <dbReference type="NCBI Taxonomy" id="1838286"/>
    <lineage>
        <taxon>Bacteria</taxon>
        <taxon>Pseudomonadati</taxon>
        <taxon>Verrucomicrobiota</taxon>
        <taxon>Opitutia</taxon>
        <taxon>Opitutales</taxon>
        <taxon>Opitutaceae</taxon>
        <taxon>Lacunisphaera</taxon>
    </lineage>
</organism>
<keyword evidence="4" id="KW-1185">Reference proteome</keyword>
<keyword evidence="2" id="KW-0812">Transmembrane</keyword>
<dbReference type="RefSeq" id="WP_069962481.1">
    <property type="nucleotide sequence ID" value="NZ_CP016094.1"/>
</dbReference>
<evidence type="ECO:0000313" key="4">
    <source>
        <dbReference type="Proteomes" id="UP000095228"/>
    </source>
</evidence>
<accession>A0A1D8AWQ9</accession>
<gene>
    <name evidence="3" type="ORF">Verru16b_02396</name>
</gene>
<feature type="compositionally biased region" description="Basic and acidic residues" evidence="1">
    <location>
        <begin position="10"/>
        <end position="19"/>
    </location>
</feature>
<feature type="transmembrane region" description="Helical" evidence="2">
    <location>
        <begin position="32"/>
        <end position="50"/>
    </location>
</feature>
<evidence type="ECO:0000256" key="2">
    <source>
        <dbReference type="SAM" id="Phobius"/>
    </source>
</evidence>
<protein>
    <submittedName>
        <fullName evidence="3">Uncharacterized protein</fullName>
    </submittedName>
</protein>
<keyword evidence="2" id="KW-0472">Membrane</keyword>